<dbReference type="InterPro" id="IPR048254">
    <property type="entry name" value="CDP_ALCOHOL_P_TRANSF_CS"/>
</dbReference>
<evidence type="ECO:0000256" key="3">
    <source>
        <dbReference type="SAM" id="Phobius"/>
    </source>
</evidence>
<keyword evidence="3" id="KW-0812">Transmembrane</keyword>
<dbReference type="InterPro" id="IPR043130">
    <property type="entry name" value="CDP-OH_PTrfase_TM_dom"/>
</dbReference>
<dbReference type="GO" id="GO:0016780">
    <property type="term" value="F:phosphotransferase activity, for other substituted phosphate groups"/>
    <property type="evidence" value="ECO:0007669"/>
    <property type="project" value="InterPro"/>
</dbReference>
<dbReference type="AlphaFoldDB" id="A0A0S7XNV1"/>
<dbReference type="GO" id="GO:0008654">
    <property type="term" value="P:phospholipid biosynthetic process"/>
    <property type="evidence" value="ECO:0007669"/>
    <property type="project" value="InterPro"/>
</dbReference>
<reference evidence="4 5" key="1">
    <citation type="journal article" date="2015" name="Microbiome">
        <title>Genomic resolution of linkages in carbon, nitrogen, and sulfur cycling among widespread estuary sediment bacteria.</title>
        <authorList>
            <person name="Baker B.J."/>
            <person name="Lazar C.S."/>
            <person name="Teske A.P."/>
            <person name="Dick G.J."/>
        </authorList>
    </citation>
    <scope>NUCLEOTIDE SEQUENCE [LARGE SCALE GENOMIC DNA]</scope>
    <source>
        <strain evidence="4">DG_54_3</strain>
    </source>
</reference>
<evidence type="ECO:0000313" key="4">
    <source>
        <dbReference type="EMBL" id="KPJ64036.1"/>
    </source>
</evidence>
<dbReference type="Proteomes" id="UP000051861">
    <property type="component" value="Unassembled WGS sequence"/>
</dbReference>
<name>A0A0S7XNV1_UNCSA</name>
<keyword evidence="3" id="KW-0472">Membrane</keyword>
<dbReference type="PROSITE" id="PS00379">
    <property type="entry name" value="CDP_ALCOHOL_P_TRANSF"/>
    <property type="match status" value="1"/>
</dbReference>
<proteinExistence type="inferred from homology"/>
<evidence type="ECO:0008006" key="6">
    <source>
        <dbReference type="Google" id="ProtNLM"/>
    </source>
</evidence>
<protein>
    <recommendedName>
        <fullName evidence="6">CDP-alcohol phosphatidyltransferase</fullName>
    </recommendedName>
</protein>
<keyword evidence="3" id="KW-1133">Transmembrane helix</keyword>
<organism evidence="4 5">
    <name type="scientific">candidate division WOR-1 bacterium DG_54_3</name>
    <dbReference type="NCBI Taxonomy" id="1703775"/>
    <lineage>
        <taxon>Bacteria</taxon>
        <taxon>Bacillati</taxon>
        <taxon>Saganbacteria</taxon>
    </lineage>
</organism>
<comment type="caution">
    <text evidence="4">The sequence shown here is derived from an EMBL/GenBank/DDBJ whole genome shotgun (WGS) entry which is preliminary data.</text>
</comment>
<comment type="similarity">
    <text evidence="2">Belongs to the CDP-alcohol phosphatidyltransferase class-I family.</text>
</comment>
<feature type="transmembrane region" description="Helical" evidence="3">
    <location>
        <begin position="41"/>
        <end position="59"/>
    </location>
</feature>
<accession>A0A0S7XNV1</accession>
<feature type="transmembrane region" description="Helical" evidence="3">
    <location>
        <begin position="189"/>
        <end position="209"/>
    </location>
</feature>
<keyword evidence="1 2" id="KW-0808">Transferase</keyword>
<sequence length="228" mass="26230">MLAALVLFYIFAFRVKWREIFALFLIPLAKKIPSYILPNHVTILSFLFILIAGTFIFFAKYEYFFFLWAVAFLLLFALADTLDGFLARIRNQLTKSGSFLDYTLDKLSYLFLLFAAMLGGHIRTELIAITMLLSLFYNLIDMESLALSGSKSSLTEHSRWLVPAIILCLIGFFSKFFELEILFTSGIKFQILDIIFSILPIYLFAVALYKITTLWKNLSELDQQGKPS</sequence>
<dbReference type="InterPro" id="IPR000462">
    <property type="entry name" value="CDP-OH_P_trans"/>
</dbReference>
<evidence type="ECO:0000313" key="5">
    <source>
        <dbReference type="Proteomes" id="UP000051861"/>
    </source>
</evidence>
<evidence type="ECO:0000256" key="2">
    <source>
        <dbReference type="RuleBase" id="RU003750"/>
    </source>
</evidence>
<feature type="transmembrane region" description="Helical" evidence="3">
    <location>
        <begin position="107"/>
        <end position="140"/>
    </location>
</feature>
<dbReference type="GO" id="GO:0016020">
    <property type="term" value="C:membrane"/>
    <property type="evidence" value="ECO:0007669"/>
    <property type="project" value="InterPro"/>
</dbReference>
<dbReference type="EMBL" id="LIZX01000204">
    <property type="protein sequence ID" value="KPJ64036.1"/>
    <property type="molecule type" value="Genomic_DNA"/>
</dbReference>
<dbReference type="Pfam" id="PF01066">
    <property type="entry name" value="CDP-OH_P_transf"/>
    <property type="match status" value="1"/>
</dbReference>
<feature type="transmembrane region" description="Helical" evidence="3">
    <location>
        <begin position="160"/>
        <end position="177"/>
    </location>
</feature>
<evidence type="ECO:0000256" key="1">
    <source>
        <dbReference type="ARBA" id="ARBA00022679"/>
    </source>
</evidence>
<gene>
    <name evidence="4" type="ORF">AMJ44_13550</name>
</gene>
<feature type="transmembrane region" description="Helical" evidence="3">
    <location>
        <begin position="65"/>
        <end position="86"/>
    </location>
</feature>
<dbReference type="Gene3D" id="1.20.120.1760">
    <property type="match status" value="1"/>
</dbReference>